<dbReference type="eggNOG" id="ENOG502T6CD">
    <property type="taxonomic scope" value="Eukaryota"/>
</dbReference>
<dbReference type="Proteomes" id="UP000006039">
    <property type="component" value="Unassembled WGS sequence"/>
</dbReference>
<reference evidence="1" key="3">
    <citation type="submission" date="2010-09" db="EMBL/GenBank/DDBJ databases">
        <title>Annotation of Gaeumannomyces graminis var. tritici R3-111a-1.</title>
        <authorList>
            <consortium name="The Broad Institute Genome Sequencing Platform"/>
            <person name="Ma L.-J."/>
            <person name="Dead R."/>
            <person name="Young S.K."/>
            <person name="Zeng Q."/>
            <person name="Gargeya S."/>
            <person name="Fitzgerald M."/>
            <person name="Haas B."/>
            <person name="Abouelleil A."/>
            <person name="Alvarado L."/>
            <person name="Arachchi H.M."/>
            <person name="Berlin A."/>
            <person name="Brown A."/>
            <person name="Chapman S.B."/>
            <person name="Chen Z."/>
            <person name="Dunbar C."/>
            <person name="Freedman E."/>
            <person name="Gearin G."/>
            <person name="Gellesch M."/>
            <person name="Goldberg J."/>
            <person name="Griggs A."/>
            <person name="Gujja S."/>
            <person name="Heiman D."/>
            <person name="Howarth C."/>
            <person name="Larson L."/>
            <person name="Lui A."/>
            <person name="MacDonald P.J.P."/>
            <person name="Mehta T."/>
            <person name="Montmayeur A."/>
            <person name="Murphy C."/>
            <person name="Neiman D."/>
            <person name="Pearson M."/>
            <person name="Priest M."/>
            <person name="Roberts A."/>
            <person name="Saif S."/>
            <person name="Shea T."/>
            <person name="Shenoy N."/>
            <person name="Sisk P."/>
            <person name="Stolte C."/>
            <person name="Sykes S."/>
            <person name="Yandava C."/>
            <person name="Wortman J."/>
            <person name="Nusbaum C."/>
            <person name="Birren B."/>
        </authorList>
    </citation>
    <scope>NUCLEOTIDE SEQUENCE</scope>
    <source>
        <strain evidence="1">R3-111a-1</strain>
    </source>
</reference>
<evidence type="ECO:0000313" key="1">
    <source>
        <dbReference type="EMBL" id="EJT75022.1"/>
    </source>
</evidence>
<sequence>MDLLEMLDYPGPQLLGRHNIDQRAWRAFVLRLVYEGLVQDMPEVTSASRLVEAAKQFYFHNDGLGVKHFGCTADQMAMMPPYLRIQSTRAALAFVNMIPSLQSLDQLLNLAPGPALDDFADCGHNHVGMAMINKILWGLLFSVFEVSANLNRFDLILTSLRPTTTVHPPSRSPIFAGLSTIWASR</sequence>
<proteinExistence type="predicted"/>
<dbReference type="RefSeq" id="XP_009224966.1">
    <property type="nucleotide sequence ID" value="XM_009226702.1"/>
</dbReference>
<gene>
    <name evidence="2" type="primary">20349318</name>
    <name evidence="1" type="ORF">GGTG_08860</name>
</gene>
<dbReference type="OrthoDB" id="10659778at2759"/>
<dbReference type="GeneID" id="20349318"/>
<dbReference type="EnsemblFungi" id="EJT75022">
    <property type="protein sequence ID" value="EJT75022"/>
    <property type="gene ID" value="GGTG_08860"/>
</dbReference>
<reference evidence="1" key="2">
    <citation type="submission" date="2010-07" db="EMBL/GenBank/DDBJ databases">
        <authorList>
            <consortium name="The Broad Institute Genome Sequencing Platform"/>
            <consortium name="Broad Institute Genome Sequencing Center for Infectious Disease"/>
            <person name="Ma L.-J."/>
            <person name="Dead R."/>
            <person name="Young S."/>
            <person name="Zeng Q."/>
            <person name="Koehrsen M."/>
            <person name="Alvarado L."/>
            <person name="Berlin A."/>
            <person name="Chapman S.B."/>
            <person name="Chen Z."/>
            <person name="Freedman E."/>
            <person name="Gellesch M."/>
            <person name="Goldberg J."/>
            <person name="Griggs A."/>
            <person name="Gujja S."/>
            <person name="Heilman E.R."/>
            <person name="Heiman D."/>
            <person name="Hepburn T."/>
            <person name="Howarth C."/>
            <person name="Jen D."/>
            <person name="Larson L."/>
            <person name="Mehta T."/>
            <person name="Neiman D."/>
            <person name="Pearson M."/>
            <person name="Roberts A."/>
            <person name="Saif S."/>
            <person name="Shea T."/>
            <person name="Shenoy N."/>
            <person name="Sisk P."/>
            <person name="Stolte C."/>
            <person name="Sykes S."/>
            <person name="Walk T."/>
            <person name="White J."/>
            <person name="Yandava C."/>
            <person name="Haas B."/>
            <person name="Nusbaum C."/>
            <person name="Birren B."/>
        </authorList>
    </citation>
    <scope>NUCLEOTIDE SEQUENCE</scope>
    <source>
        <strain evidence="1">R3-111a-1</strain>
    </source>
</reference>
<reference evidence="3" key="1">
    <citation type="submission" date="2010-07" db="EMBL/GenBank/DDBJ databases">
        <title>The genome sequence of Gaeumannomyces graminis var. tritici strain R3-111a-1.</title>
        <authorList>
            <consortium name="The Broad Institute Genome Sequencing Platform"/>
            <person name="Ma L.-J."/>
            <person name="Dead R."/>
            <person name="Young S."/>
            <person name="Zeng Q."/>
            <person name="Koehrsen M."/>
            <person name="Alvarado L."/>
            <person name="Berlin A."/>
            <person name="Chapman S.B."/>
            <person name="Chen Z."/>
            <person name="Freedman E."/>
            <person name="Gellesch M."/>
            <person name="Goldberg J."/>
            <person name="Griggs A."/>
            <person name="Gujja S."/>
            <person name="Heilman E.R."/>
            <person name="Heiman D."/>
            <person name="Hepburn T."/>
            <person name="Howarth C."/>
            <person name="Jen D."/>
            <person name="Larson L."/>
            <person name="Mehta T."/>
            <person name="Neiman D."/>
            <person name="Pearson M."/>
            <person name="Roberts A."/>
            <person name="Saif S."/>
            <person name="Shea T."/>
            <person name="Shenoy N."/>
            <person name="Sisk P."/>
            <person name="Stolte C."/>
            <person name="Sykes S."/>
            <person name="Walk T."/>
            <person name="White J."/>
            <person name="Yandava C."/>
            <person name="Haas B."/>
            <person name="Nusbaum C."/>
            <person name="Birren B."/>
        </authorList>
    </citation>
    <scope>NUCLEOTIDE SEQUENCE [LARGE SCALE GENOMIC DNA]</scope>
    <source>
        <strain evidence="3">R3-111a-1</strain>
    </source>
</reference>
<protein>
    <submittedName>
        <fullName evidence="1 2">Uncharacterized protein</fullName>
    </submittedName>
</protein>
<reference evidence="2" key="4">
    <citation type="journal article" date="2015" name="G3 (Bethesda)">
        <title>Genome sequences of three phytopathogenic species of the Magnaporthaceae family of fungi.</title>
        <authorList>
            <person name="Okagaki L.H."/>
            <person name="Nunes C.C."/>
            <person name="Sailsbery J."/>
            <person name="Clay B."/>
            <person name="Brown D."/>
            <person name="John T."/>
            <person name="Oh Y."/>
            <person name="Young N."/>
            <person name="Fitzgerald M."/>
            <person name="Haas B.J."/>
            <person name="Zeng Q."/>
            <person name="Young S."/>
            <person name="Adiconis X."/>
            <person name="Fan L."/>
            <person name="Levin J.Z."/>
            <person name="Mitchell T.K."/>
            <person name="Okubara P.A."/>
            <person name="Farman M.L."/>
            <person name="Kohn L.M."/>
            <person name="Birren B."/>
            <person name="Ma L.-J."/>
            <person name="Dean R.A."/>
        </authorList>
    </citation>
    <scope>NUCLEOTIDE SEQUENCE</scope>
    <source>
        <strain evidence="2">R3-111a-1</strain>
    </source>
</reference>
<dbReference type="EMBL" id="GL385398">
    <property type="protein sequence ID" value="EJT75022.1"/>
    <property type="molecule type" value="Genomic_DNA"/>
</dbReference>
<accession>J3P5S0</accession>
<dbReference type="HOGENOM" id="CLU_1461404_0_0_1"/>
<name>J3P5S0_GAET3</name>
<dbReference type="AlphaFoldDB" id="J3P5S0"/>
<reference evidence="2" key="5">
    <citation type="submission" date="2018-04" db="UniProtKB">
        <authorList>
            <consortium name="EnsemblFungi"/>
        </authorList>
    </citation>
    <scope>IDENTIFICATION</scope>
    <source>
        <strain evidence="2">R3-111a-1</strain>
    </source>
</reference>
<evidence type="ECO:0000313" key="3">
    <source>
        <dbReference type="Proteomes" id="UP000006039"/>
    </source>
</evidence>
<evidence type="ECO:0000313" key="2">
    <source>
        <dbReference type="EnsemblFungi" id="EJT75022"/>
    </source>
</evidence>
<dbReference type="VEuPathDB" id="FungiDB:GGTG_08860"/>
<organism evidence="1">
    <name type="scientific">Gaeumannomyces tritici (strain R3-111a-1)</name>
    <name type="common">Wheat and barley take-all root rot fungus</name>
    <name type="synonym">Gaeumannomyces graminis var. tritici</name>
    <dbReference type="NCBI Taxonomy" id="644352"/>
    <lineage>
        <taxon>Eukaryota</taxon>
        <taxon>Fungi</taxon>
        <taxon>Dikarya</taxon>
        <taxon>Ascomycota</taxon>
        <taxon>Pezizomycotina</taxon>
        <taxon>Sordariomycetes</taxon>
        <taxon>Sordariomycetidae</taxon>
        <taxon>Magnaporthales</taxon>
        <taxon>Magnaporthaceae</taxon>
        <taxon>Gaeumannomyces</taxon>
    </lineage>
</organism>
<keyword evidence="3" id="KW-1185">Reference proteome</keyword>